<name>A0A8J2ZLN2_9RHOB</name>
<gene>
    <name evidence="2" type="ORF">GCM10011415_31420</name>
</gene>
<dbReference type="Proteomes" id="UP000617145">
    <property type="component" value="Unassembled WGS sequence"/>
</dbReference>
<proteinExistence type="predicted"/>
<dbReference type="EMBL" id="BMJV01000006">
    <property type="protein sequence ID" value="GGG79841.1"/>
    <property type="molecule type" value="Genomic_DNA"/>
</dbReference>
<evidence type="ECO:0000313" key="2">
    <source>
        <dbReference type="EMBL" id="GGG79841.1"/>
    </source>
</evidence>
<dbReference type="Gene3D" id="3.20.20.80">
    <property type="entry name" value="Glycosidases"/>
    <property type="match status" value="1"/>
</dbReference>
<dbReference type="AlphaFoldDB" id="A0A8J2ZLN2"/>
<dbReference type="Gene3D" id="3.30.1590.10">
    <property type="entry name" value="Maltooligosyl trehalose synthase, domain 2"/>
    <property type="match status" value="1"/>
</dbReference>
<accession>A0A8J2ZLN2</accession>
<dbReference type="Pfam" id="PF00128">
    <property type="entry name" value="Alpha-amylase"/>
    <property type="match status" value="1"/>
</dbReference>
<keyword evidence="3" id="KW-1185">Reference proteome</keyword>
<dbReference type="SMART" id="SM00642">
    <property type="entry name" value="Aamy"/>
    <property type="match status" value="1"/>
</dbReference>
<sequence>MKPLSSTYRLQLRQGVDFDRAVELLPHIAGLGVSHLYLSPIFTAEPGSTHGYDIADPTEIDPELGGREGFTRLSRTARHDYGILLVLDLVPNHTVLSPENPWLFDALRHGAKSHYAGYFDIDWSHGLILPILPDPFDDMVAAKAFTVNREEERLEWEGGWLPLAPGTASLDWDEMMRAQSWQLRFWERERRRLSHRRFFNVTTLIGMRIEEPQVFDAMMALPIQLVQEGLVHGLRIDHVDGLAQPGEYLGRLRKAVGDGVPIWVEKILTGDEDMPADWSTEGTTGYETSDRISRLLTAPEGRETLDAFWREATGVQGDYEALCVETRGLILDTDLGAELTEMTARAASALAERGERERDADALRGAIRALLCSFPQYRSYVTPDGARAEDEALLSQTFRGAEKLGCDDGALTALRGLFDGPEGPKTLAFVTRFQQVTGAVVAKAQEDTAFFRYTRNLAECEVGSEPDSPTLSPEDLNEWAQARLTRWPVAMNLGSSHDTKRAEDARARLVAITHHPEALRALWQHAAPLACTGAPPAHLRWYILQSALALWEPGREDLGDRLAAHLEKAMREARQLSTWTDPDEAAERQAAEFGRALLDSWETTRPQALQTLVEAGHRLSLVQFCLRCLLPGIPDIYQGTEFGSFALTDPDNRDPLDPEQALSDFGQEKLAKIRCLLRLRLRDPEFFMRADCTITEDGSEIELCRRLGTAWLKLRFRRDGGAIGGNSPVVVESDGLGAPSFKRMTV</sequence>
<dbReference type="InterPro" id="IPR017853">
    <property type="entry name" value="GH"/>
</dbReference>
<dbReference type="PANTHER" id="PTHR10357">
    <property type="entry name" value="ALPHA-AMYLASE FAMILY MEMBER"/>
    <property type="match status" value="1"/>
</dbReference>
<dbReference type="PANTHER" id="PTHR10357:SF216">
    <property type="entry name" value="MALTOOLIGOSYL TREHALOSE SYNTHASE-RELATED"/>
    <property type="match status" value="1"/>
</dbReference>
<evidence type="ECO:0000313" key="3">
    <source>
        <dbReference type="Proteomes" id="UP000617145"/>
    </source>
</evidence>
<dbReference type="RefSeq" id="WP_188791174.1">
    <property type="nucleotide sequence ID" value="NZ_BMJV01000006.1"/>
</dbReference>
<dbReference type="InterPro" id="IPR006047">
    <property type="entry name" value="GH13_cat_dom"/>
</dbReference>
<dbReference type="InterPro" id="IPR012767">
    <property type="entry name" value="Trehalose_TreY"/>
</dbReference>
<comment type="caution">
    <text evidence="2">The sequence shown here is derived from an EMBL/GenBank/DDBJ whole genome shotgun (WGS) entry which is preliminary data.</text>
</comment>
<protein>
    <submittedName>
        <fullName evidence="2">Malto-oligosyltrehalose synthase</fullName>
    </submittedName>
</protein>
<reference evidence="2" key="2">
    <citation type="submission" date="2020-09" db="EMBL/GenBank/DDBJ databases">
        <authorList>
            <person name="Sun Q."/>
            <person name="Zhou Y."/>
        </authorList>
    </citation>
    <scope>NUCLEOTIDE SEQUENCE</scope>
    <source>
        <strain evidence="2">CGMCC 1.15762</strain>
    </source>
</reference>
<dbReference type="SUPFAM" id="SSF51445">
    <property type="entry name" value="(Trans)glycosidases"/>
    <property type="match status" value="1"/>
</dbReference>
<dbReference type="InterPro" id="IPR013797">
    <property type="entry name" value="Maltooligo_trehalose_synth_4"/>
</dbReference>
<evidence type="ECO:0000259" key="1">
    <source>
        <dbReference type="SMART" id="SM00642"/>
    </source>
</evidence>
<organism evidence="2 3">
    <name type="scientific">Salipiger pallidus</name>
    <dbReference type="NCBI Taxonomy" id="1775170"/>
    <lineage>
        <taxon>Bacteria</taxon>
        <taxon>Pseudomonadati</taxon>
        <taxon>Pseudomonadota</taxon>
        <taxon>Alphaproteobacteria</taxon>
        <taxon>Rhodobacterales</taxon>
        <taxon>Roseobacteraceae</taxon>
        <taxon>Salipiger</taxon>
    </lineage>
</organism>
<dbReference type="NCBIfam" id="TIGR02401">
    <property type="entry name" value="trehalose_TreY"/>
    <property type="match status" value="1"/>
</dbReference>
<dbReference type="GO" id="GO:0030980">
    <property type="term" value="P:alpha-glucan catabolic process"/>
    <property type="evidence" value="ECO:0007669"/>
    <property type="project" value="TreeGrafter"/>
</dbReference>
<dbReference type="CDD" id="cd11336">
    <property type="entry name" value="AmyAc_MTSase"/>
    <property type="match status" value="1"/>
</dbReference>
<reference evidence="2" key="1">
    <citation type="journal article" date="2014" name="Int. J. Syst. Evol. Microbiol.">
        <title>Complete genome sequence of Corynebacterium casei LMG S-19264T (=DSM 44701T), isolated from a smear-ripened cheese.</title>
        <authorList>
            <consortium name="US DOE Joint Genome Institute (JGI-PGF)"/>
            <person name="Walter F."/>
            <person name="Albersmeier A."/>
            <person name="Kalinowski J."/>
            <person name="Ruckert C."/>
        </authorList>
    </citation>
    <scope>NUCLEOTIDE SEQUENCE</scope>
    <source>
        <strain evidence="2">CGMCC 1.15762</strain>
    </source>
</reference>
<dbReference type="Gene3D" id="1.10.150.200">
    <property type="entry name" value="Maltooligosyl trehalose synthase, domain 3"/>
    <property type="match status" value="1"/>
</dbReference>
<dbReference type="GO" id="GO:0005992">
    <property type="term" value="P:trehalose biosynthetic process"/>
    <property type="evidence" value="ECO:0007669"/>
    <property type="project" value="TreeGrafter"/>
</dbReference>
<dbReference type="Gene3D" id="1.10.10.470">
    <property type="entry name" value="Maltooligosyl trehalose synthase, domain 4"/>
    <property type="match status" value="1"/>
</dbReference>
<feature type="domain" description="Glycosyl hydrolase family 13 catalytic" evidence="1">
    <location>
        <begin position="5"/>
        <end position="674"/>
    </location>
</feature>
<dbReference type="GO" id="GO:0047470">
    <property type="term" value="F:(1,4)-alpha-D-glucan 1-alpha-D-glucosylmutase activity"/>
    <property type="evidence" value="ECO:0007669"/>
    <property type="project" value="TreeGrafter"/>
</dbReference>